<dbReference type="PANTHER" id="PTHR44314:SF1">
    <property type="entry name" value="CILIA- AND FLAGELLA-ASSOCIATED PROTEIN 70"/>
    <property type="match status" value="1"/>
</dbReference>
<reference evidence="6 7" key="1">
    <citation type="submission" date="2020-04" db="EMBL/GenBank/DDBJ databases">
        <title>Perkinsus olseni comparative genomics.</title>
        <authorList>
            <person name="Bogema D.R."/>
        </authorList>
    </citation>
    <scope>NUCLEOTIDE SEQUENCE [LARGE SCALE GENOMIC DNA]</scope>
    <source>
        <strain evidence="6">00978-12</strain>
    </source>
</reference>
<organism evidence="6 7">
    <name type="scientific">Perkinsus olseni</name>
    <name type="common">Perkinsus atlanticus</name>
    <dbReference type="NCBI Taxonomy" id="32597"/>
    <lineage>
        <taxon>Eukaryota</taxon>
        <taxon>Sar</taxon>
        <taxon>Alveolata</taxon>
        <taxon>Perkinsozoa</taxon>
        <taxon>Perkinsea</taxon>
        <taxon>Perkinsida</taxon>
        <taxon>Perkinsidae</taxon>
        <taxon>Perkinsus</taxon>
    </lineage>
</organism>
<feature type="compositionally biased region" description="Basic and acidic residues" evidence="5">
    <location>
        <begin position="279"/>
        <end position="290"/>
    </location>
</feature>
<dbReference type="InterPro" id="IPR019734">
    <property type="entry name" value="TPR_rpt"/>
</dbReference>
<dbReference type="GO" id="GO:0031514">
    <property type="term" value="C:motile cilium"/>
    <property type="evidence" value="ECO:0007669"/>
    <property type="project" value="TreeGrafter"/>
</dbReference>
<dbReference type="PANTHER" id="PTHR44314">
    <property type="entry name" value="CILIA- AND FLAGELLA-ASSOCIATED PROTEIN 70"/>
    <property type="match status" value="1"/>
</dbReference>
<dbReference type="Pfam" id="PF13181">
    <property type="entry name" value="TPR_8"/>
    <property type="match status" value="1"/>
</dbReference>
<evidence type="ECO:0000256" key="4">
    <source>
        <dbReference type="PROSITE-ProRule" id="PRU00339"/>
    </source>
</evidence>
<dbReference type="GO" id="GO:0060271">
    <property type="term" value="P:cilium assembly"/>
    <property type="evidence" value="ECO:0007669"/>
    <property type="project" value="TreeGrafter"/>
</dbReference>
<dbReference type="PROSITE" id="PS50005">
    <property type="entry name" value="TPR"/>
    <property type="match status" value="1"/>
</dbReference>
<evidence type="ECO:0000256" key="5">
    <source>
        <dbReference type="SAM" id="MobiDB-lite"/>
    </source>
</evidence>
<proteinExistence type="predicted"/>
<evidence type="ECO:0000256" key="3">
    <source>
        <dbReference type="ARBA" id="ARBA00022837"/>
    </source>
</evidence>
<feature type="compositionally biased region" description="Polar residues" evidence="5">
    <location>
        <begin position="262"/>
        <end position="275"/>
    </location>
</feature>
<dbReference type="InterPro" id="IPR011992">
    <property type="entry name" value="EF-hand-dom_pair"/>
</dbReference>
<dbReference type="PROSITE" id="PS00018">
    <property type="entry name" value="EF_HAND_1"/>
    <property type="match status" value="1"/>
</dbReference>
<feature type="compositionally biased region" description="Acidic residues" evidence="5">
    <location>
        <begin position="1232"/>
        <end position="1241"/>
    </location>
</feature>
<protein>
    <submittedName>
        <fullName evidence="6">Uncharacterized protein</fullName>
    </submittedName>
</protein>
<dbReference type="OrthoDB" id="442927at2759"/>
<evidence type="ECO:0000313" key="7">
    <source>
        <dbReference type="Proteomes" id="UP000541610"/>
    </source>
</evidence>
<dbReference type="Proteomes" id="UP000541610">
    <property type="component" value="Unassembled WGS sequence"/>
</dbReference>
<comment type="caution">
    <text evidence="6">The sequence shown here is derived from an EMBL/GenBank/DDBJ whole genome shotgun (WGS) entry which is preliminary data.</text>
</comment>
<sequence length="1610" mass="174133">MWEFRARHTVTGLDPLRSRVNDLNISQLRSLASAADAVKDSYDHKSGGGAYVPQSALIDKLGIHKLAAIHIIEKKLRATTLNVIKLKHRTFGLLCDEQRNVSNNVIQTAEKSGMKPKKEYIEGLTAPYNASLELDLSSISQEPLTARSKALGDPPNEGNPLRLSGWIFEKPDTGDDEPTTTWVVDIRRDETIQTKICLGSLELRLLDEDRDGAVIASGRVPLRSLLHQTTAIEGLYPLTLAAEYAAVTEGSGEPQEEETDQDPSGGSTELGSRASSDCGRSREDILRQPDRYNLPQPLLDAAGHDKDEVVGEEAAAAACFLDDSHPLQYTVPGYPHRVPECSTVQITLGDMQLSEGRLHRWASPPATAADDDHEAVEGGEGDGSDKDTPTEIRVEAEEFRRKIEALGYPVGPSAVRALYEALADGRQSCITKASFGERLSVVDRSEDIKEAARVAGLLQGAFGGPEDALAGVTGRRPSTEAPKMITQEELAKWLQQVSEGAGEEEAPQPVEGSDAVDEEDGHITAKGVFGLLGVSEGGLHAHHLTALYIYRRVEMMKNLGMLRKACIASSGSIADAYEAMGSEKGVDVHGFADYMKAALSEEDDLSGEDIDLTFHWLDSDGDGYVSAADIMVFETLLQLKTAAEMLSSSSRAGGGAMTREEVERLLMAEDTFNRVNSGITAGHVFNFLALNRSGTVDDETSPIHGAARRRWSLRSCRASPNMGSQEVSYVDGCSWGKACPRFGTVDNILLYLGEGVEDSETPQLGPLIKVDTSSEPFARCTAAPPPPHMSSEDQWLYIDISVPEATPESTNKKGGKKDGGAGGGSDDLKNLAKRYRGKARVPLGKLASATGVAAVVTAEPEDLCDSNDAKGEGLATYENSRTYVRYSLAVDRPVAALDTTEDIIPEIVEEHRETSLEERCIEKIVRSIAVHVLPALTKRSSMRTEGLQDALDCPELEGNGAVEALVDDVRSVVSDVARARRRNRAYDTRTAGRWAGYRSYSDLFAETMELVDRAIEAAVAGRSLSRDEKHWRGERAQGVAGPEEREKALAARYARLSFEAEASGWPDRAILFGLSEPMFKSLSGSSKLITARYARLMCRVSSVYGGPENDQTVTKIKSIAALQRCLALCGITGTLTDAPTDPTQHRQVPTAALKALAILLAEQGEIEAALRVFSYILRLDELHGCEDTYLLLASVLHEIKETRLRDKYIKLAMGSNRSASSSAGPGRGFIEEPADESDDAEQGNGEPRCDVDGMPIEEKLPAVPIGDLPVLELLEDLIALGLGDTAQSILDLIDGGLLGVADATQEEQSPQYSEGASGNAHRSALRGHSSAHLDLVTDGQPGVVSGVRNQTAWLYLGECCFKLSKKSEALSAFETATKTFTTPPKDPIVYLRMGTLYSEMGDLAKASEAFKRSLRLQQSSLAWVGLALVERKRKGEIQAPLYAIGLGCNPSLKLLTTANSLDPYRSAIWADLCAESLRSGDATGAAKAMRAFMRTSGMGGDLRDRASAIEFLSKEVQCLDTLIDLAEALLVHGEFAKQAETLIRRYRRCGVKGVAESARVAELLARSLAQQGRWEEACTVLERAAGESRGEGESLLDKKCLEWYGHRVAG</sequence>
<keyword evidence="1" id="KW-0677">Repeat</keyword>
<accession>A0A7J6N5Q6</accession>
<dbReference type="SUPFAM" id="SSF48452">
    <property type="entry name" value="TPR-like"/>
    <property type="match status" value="2"/>
</dbReference>
<dbReference type="EMBL" id="JABANP010000830">
    <property type="protein sequence ID" value="KAF4678820.1"/>
    <property type="molecule type" value="Genomic_DNA"/>
</dbReference>
<dbReference type="SMART" id="SM00028">
    <property type="entry name" value="TPR"/>
    <property type="match status" value="4"/>
</dbReference>
<keyword evidence="3" id="KW-0106">Calcium</keyword>
<feature type="repeat" description="TPR" evidence="4">
    <location>
        <begin position="1387"/>
        <end position="1420"/>
    </location>
</feature>
<feature type="compositionally biased region" description="Polar residues" evidence="5">
    <location>
        <begin position="1306"/>
        <end position="1316"/>
    </location>
</feature>
<dbReference type="GO" id="GO:0003341">
    <property type="term" value="P:cilium movement"/>
    <property type="evidence" value="ECO:0007669"/>
    <property type="project" value="TreeGrafter"/>
</dbReference>
<keyword evidence="2 4" id="KW-0802">TPR repeat</keyword>
<dbReference type="InterPro" id="IPR018247">
    <property type="entry name" value="EF_Hand_1_Ca_BS"/>
</dbReference>
<gene>
    <name evidence="6" type="ORF">FOZ60_016033</name>
</gene>
<feature type="region of interest" description="Disordered" evidence="5">
    <location>
        <begin position="1216"/>
        <end position="1254"/>
    </location>
</feature>
<dbReference type="GO" id="GO:0070062">
    <property type="term" value="C:extracellular exosome"/>
    <property type="evidence" value="ECO:0007669"/>
    <property type="project" value="TreeGrafter"/>
</dbReference>
<dbReference type="SUPFAM" id="SSF47473">
    <property type="entry name" value="EF-hand"/>
    <property type="match status" value="1"/>
</dbReference>
<dbReference type="Gene3D" id="1.25.40.10">
    <property type="entry name" value="Tetratricopeptide repeat domain"/>
    <property type="match status" value="1"/>
</dbReference>
<feature type="region of interest" description="Disordered" evidence="5">
    <location>
        <begin position="1305"/>
        <end position="1324"/>
    </location>
</feature>
<evidence type="ECO:0000256" key="2">
    <source>
        <dbReference type="ARBA" id="ARBA00022803"/>
    </source>
</evidence>
<feature type="region of interest" description="Disordered" evidence="5">
    <location>
        <begin position="497"/>
        <end position="516"/>
    </location>
</feature>
<evidence type="ECO:0000313" key="6">
    <source>
        <dbReference type="EMBL" id="KAF4678820.1"/>
    </source>
</evidence>
<feature type="region of interest" description="Disordered" evidence="5">
    <location>
        <begin position="363"/>
        <end position="390"/>
    </location>
</feature>
<feature type="compositionally biased region" description="Acidic residues" evidence="5">
    <location>
        <begin position="369"/>
        <end position="382"/>
    </location>
</feature>
<feature type="region of interest" description="Disordered" evidence="5">
    <location>
        <begin position="805"/>
        <end position="829"/>
    </location>
</feature>
<dbReference type="InterPro" id="IPR011990">
    <property type="entry name" value="TPR-like_helical_dom_sf"/>
</dbReference>
<evidence type="ECO:0000256" key="1">
    <source>
        <dbReference type="ARBA" id="ARBA00022737"/>
    </source>
</evidence>
<feature type="region of interest" description="Disordered" evidence="5">
    <location>
        <begin position="247"/>
        <end position="298"/>
    </location>
</feature>
<name>A0A7J6N5Q6_PEROL</name>
<dbReference type="InterPro" id="IPR052628">
    <property type="entry name" value="CFAP70"/>
</dbReference>